<dbReference type="AlphaFoldDB" id="A0AAP1EF74"/>
<organism evidence="1 2">
    <name type="scientific">Bacillus subtilis</name>
    <dbReference type="NCBI Taxonomy" id="1423"/>
    <lineage>
        <taxon>Bacteria</taxon>
        <taxon>Bacillati</taxon>
        <taxon>Bacillota</taxon>
        <taxon>Bacilli</taxon>
        <taxon>Bacillales</taxon>
        <taxon>Bacillaceae</taxon>
        <taxon>Bacillus</taxon>
    </lineage>
</organism>
<sequence length="42" mass="4718">MQLSFIDFGTLYSCGIKGHFLLGRGKGLKIKEVFYLKLGKLP</sequence>
<protein>
    <submittedName>
        <fullName evidence="1">Uncharacterized protein</fullName>
    </submittedName>
</protein>
<reference evidence="1 2" key="1">
    <citation type="submission" date="2015-09" db="EMBL/GenBank/DDBJ databases">
        <title>Spore heat resistance.</title>
        <authorList>
            <person name="Boekhorst J."/>
            <person name="Berendsen E.M."/>
            <person name="Wells-Bennik M.H."/>
            <person name="Kuipers O.P."/>
        </authorList>
    </citation>
    <scope>NUCLEOTIDE SEQUENCE [LARGE SCALE GENOMIC DNA]</scope>
    <source>
        <strain evidence="1 2">B4122</strain>
    </source>
</reference>
<dbReference type="Proteomes" id="UP000076442">
    <property type="component" value="Unassembled WGS sequence"/>
</dbReference>
<gene>
    <name evidence="1" type="ORF">B4122_0225</name>
</gene>
<accession>A0AAP1EF74</accession>
<comment type="caution">
    <text evidence="1">The sequence shown here is derived from an EMBL/GenBank/DDBJ whole genome shotgun (WGS) entry which is preliminary data.</text>
</comment>
<dbReference type="EMBL" id="LJZV01000001">
    <property type="protein sequence ID" value="KZD95253.1"/>
    <property type="molecule type" value="Genomic_DNA"/>
</dbReference>
<evidence type="ECO:0000313" key="1">
    <source>
        <dbReference type="EMBL" id="KZD95253.1"/>
    </source>
</evidence>
<name>A0AAP1EF74_BACIU</name>
<evidence type="ECO:0000313" key="2">
    <source>
        <dbReference type="Proteomes" id="UP000076442"/>
    </source>
</evidence>
<proteinExistence type="predicted"/>